<organism evidence="1">
    <name type="scientific">Solanum chacoense</name>
    <name type="common">Chaco potato</name>
    <dbReference type="NCBI Taxonomy" id="4108"/>
    <lineage>
        <taxon>Eukaryota</taxon>
        <taxon>Viridiplantae</taxon>
        <taxon>Streptophyta</taxon>
        <taxon>Embryophyta</taxon>
        <taxon>Tracheophyta</taxon>
        <taxon>Spermatophyta</taxon>
        <taxon>Magnoliopsida</taxon>
        <taxon>eudicotyledons</taxon>
        <taxon>Gunneridae</taxon>
        <taxon>Pentapetalae</taxon>
        <taxon>asterids</taxon>
        <taxon>lamiids</taxon>
        <taxon>Solanales</taxon>
        <taxon>Solanaceae</taxon>
        <taxon>Solanoideae</taxon>
        <taxon>Solaneae</taxon>
        <taxon>Solanum</taxon>
    </lineage>
</organism>
<evidence type="ECO:0000313" key="1">
    <source>
        <dbReference type="EMBL" id="JAP19458.1"/>
    </source>
</evidence>
<proteinExistence type="predicted"/>
<dbReference type="AlphaFoldDB" id="A0A0V0HG68"/>
<reference evidence="1" key="1">
    <citation type="submission" date="2015-12" db="EMBL/GenBank/DDBJ databases">
        <title>Gene expression during late stages of embryo sac development: a critical building block for successful pollen-pistil interactions.</title>
        <authorList>
            <person name="Liu Y."/>
            <person name="Joly V."/>
            <person name="Sabar M."/>
            <person name="Matton D.P."/>
        </authorList>
    </citation>
    <scope>NUCLEOTIDE SEQUENCE</scope>
</reference>
<dbReference type="EMBL" id="GEDG01020027">
    <property type="protein sequence ID" value="JAP19458.1"/>
    <property type="molecule type" value="Transcribed_RNA"/>
</dbReference>
<name>A0A0V0HG68_SOLCH</name>
<sequence>MLTFTYNFHSPVVAYTSDQTTMLSSSKWIVHFSYLKSINAFFMTIKRLITYMNKGPFLEEKTLKQFYTKI</sequence>
<protein>
    <submittedName>
        <fullName evidence="1">Putative ovule protein</fullName>
    </submittedName>
</protein>
<accession>A0A0V0HG68</accession>